<reference evidence="1" key="1">
    <citation type="journal article" date="2015" name="Nature">
        <title>Complex archaea that bridge the gap between prokaryotes and eukaryotes.</title>
        <authorList>
            <person name="Spang A."/>
            <person name="Saw J.H."/>
            <person name="Jorgensen S.L."/>
            <person name="Zaremba-Niedzwiedzka K."/>
            <person name="Martijn J."/>
            <person name="Lind A.E."/>
            <person name="van Eijk R."/>
            <person name="Schleper C."/>
            <person name="Guy L."/>
            <person name="Ettema T.J."/>
        </authorList>
    </citation>
    <scope>NUCLEOTIDE SEQUENCE</scope>
</reference>
<dbReference type="AlphaFoldDB" id="A0A0F9MLI2"/>
<sequence>MTEVKKLQNNHIGTLRENSLHAALKIWYQKPGDKLEEPFESYLIDIVS</sequence>
<dbReference type="EMBL" id="LAZR01009887">
    <property type="protein sequence ID" value="KKM70057.1"/>
    <property type="molecule type" value="Genomic_DNA"/>
</dbReference>
<proteinExistence type="predicted"/>
<evidence type="ECO:0000313" key="1">
    <source>
        <dbReference type="EMBL" id="KKM70057.1"/>
    </source>
</evidence>
<gene>
    <name evidence="1" type="ORF">LCGC14_1444570</name>
</gene>
<protein>
    <submittedName>
        <fullName evidence="1">Uncharacterized protein</fullName>
    </submittedName>
</protein>
<accession>A0A0F9MLI2</accession>
<organism evidence="1">
    <name type="scientific">marine sediment metagenome</name>
    <dbReference type="NCBI Taxonomy" id="412755"/>
    <lineage>
        <taxon>unclassified sequences</taxon>
        <taxon>metagenomes</taxon>
        <taxon>ecological metagenomes</taxon>
    </lineage>
</organism>
<name>A0A0F9MLI2_9ZZZZ</name>
<comment type="caution">
    <text evidence="1">The sequence shown here is derived from an EMBL/GenBank/DDBJ whole genome shotgun (WGS) entry which is preliminary data.</text>
</comment>